<accession>A0AAV2SH36</accession>
<organism evidence="1 2">
    <name type="scientific">Meganyctiphanes norvegica</name>
    <name type="common">Northern krill</name>
    <name type="synonym">Thysanopoda norvegica</name>
    <dbReference type="NCBI Taxonomy" id="48144"/>
    <lineage>
        <taxon>Eukaryota</taxon>
        <taxon>Metazoa</taxon>
        <taxon>Ecdysozoa</taxon>
        <taxon>Arthropoda</taxon>
        <taxon>Crustacea</taxon>
        <taxon>Multicrustacea</taxon>
        <taxon>Malacostraca</taxon>
        <taxon>Eumalacostraca</taxon>
        <taxon>Eucarida</taxon>
        <taxon>Euphausiacea</taxon>
        <taxon>Euphausiidae</taxon>
        <taxon>Meganyctiphanes</taxon>
    </lineage>
</organism>
<evidence type="ECO:0000313" key="1">
    <source>
        <dbReference type="EMBL" id="CAL4184116.1"/>
    </source>
</evidence>
<gene>
    <name evidence="1" type="ORF">MNOR_LOCUS35764</name>
</gene>
<evidence type="ECO:0000313" key="2">
    <source>
        <dbReference type="Proteomes" id="UP001497623"/>
    </source>
</evidence>
<dbReference type="Proteomes" id="UP001497623">
    <property type="component" value="Unassembled WGS sequence"/>
</dbReference>
<dbReference type="AlphaFoldDB" id="A0AAV2SH36"/>
<feature type="non-terminal residue" evidence="1">
    <location>
        <position position="1"/>
    </location>
</feature>
<keyword evidence="2" id="KW-1185">Reference proteome</keyword>
<dbReference type="EMBL" id="CAXKWB010061257">
    <property type="protein sequence ID" value="CAL4184116.1"/>
    <property type="molecule type" value="Genomic_DNA"/>
</dbReference>
<name>A0AAV2SH36_MEGNR</name>
<protein>
    <submittedName>
        <fullName evidence="1">Uncharacterized protein</fullName>
    </submittedName>
</protein>
<sequence length="103" mass="11075">ISDIIIIMADSKDAYIAALEKKLVDNSKDAYIAALEKKLTVISGIEVEQIRKNKIANAQDEASAIKEMADYVDNITGQSVGTAKAGVINPQIAATFQHINSNL</sequence>
<feature type="non-terminal residue" evidence="1">
    <location>
        <position position="103"/>
    </location>
</feature>
<reference evidence="1 2" key="1">
    <citation type="submission" date="2024-05" db="EMBL/GenBank/DDBJ databases">
        <authorList>
            <person name="Wallberg A."/>
        </authorList>
    </citation>
    <scope>NUCLEOTIDE SEQUENCE [LARGE SCALE GENOMIC DNA]</scope>
</reference>
<comment type="caution">
    <text evidence="1">The sequence shown here is derived from an EMBL/GenBank/DDBJ whole genome shotgun (WGS) entry which is preliminary data.</text>
</comment>
<proteinExistence type="predicted"/>